<evidence type="ECO:0000313" key="2">
    <source>
        <dbReference type="Proteomes" id="UP000305709"/>
    </source>
</evidence>
<dbReference type="EMBL" id="VDFV01000040">
    <property type="protein sequence ID" value="TNC65039.1"/>
    <property type="molecule type" value="Genomic_DNA"/>
</dbReference>
<reference evidence="1 2" key="1">
    <citation type="submission" date="2019-06" db="EMBL/GenBank/DDBJ databases">
        <authorList>
            <person name="Jiang L."/>
        </authorList>
    </citation>
    <scope>NUCLEOTIDE SEQUENCE [LARGE SCALE GENOMIC DNA]</scope>
    <source>
        <strain evidence="1 2">YIM 48858</strain>
    </source>
</reference>
<proteinExistence type="predicted"/>
<dbReference type="Proteomes" id="UP000305709">
    <property type="component" value="Unassembled WGS sequence"/>
</dbReference>
<accession>A0A5C4NBM5</accession>
<gene>
    <name evidence="1" type="ORF">FHG71_18120</name>
</gene>
<comment type="caution">
    <text evidence="1">The sequence shown here is derived from an EMBL/GenBank/DDBJ whole genome shotgun (WGS) entry which is preliminary data.</text>
</comment>
<name>A0A5C4NBM5_9RHOB</name>
<organism evidence="1 2">
    <name type="scientific">Rubellimicrobium roseum</name>
    <dbReference type="NCBI Taxonomy" id="687525"/>
    <lineage>
        <taxon>Bacteria</taxon>
        <taxon>Pseudomonadati</taxon>
        <taxon>Pseudomonadota</taxon>
        <taxon>Alphaproteobacteria</taxon>
        <taxon>Rhodobacterales</taxon>
        <taxon>Roseobacteraceae</taxon>
        <taxon>Rubellimicrobium</taxon>
    </lineage>
</organism>
<dbReference type="RefSeq" id="WP_139083108.1">
    <property type="nucleotide sequence ID" value="NZ_VDFV01000040.1"/>
</dbReference>
<protein>
    <submittedName>
        <fullName evidence="1">Uncharacterized protein</fullName>
    </submittedName>
</protein>
<dbReference type="OrthoDB" id="7868128at2"/>
<evidence type="ECO:0000313" key="1">
    <source>
        <dbReference type="EMBL" id="TNC65039.1"/>
    </source>
</evidence>
<sequence length="98" mass="11276">MPLRLHNPTNDSHIEDLEARLADHLRRTPINPWNPGCRSAQVRALTDVVRAMDRGFVSPELAARLYADVRIDGFCFDRWLDEMRDEGVYVDVTQRLAA</sequence>
<dbReference type="AlphaFoldDB" id="A0A5C4NBM5"/>
<keyword evidence="2" id="KW-1185">Reference proteome</keyword>